<evidence type="ECO:0000256" key="10">
    <source>
        <dbReference type="ARBA" id="ARBA00074306"/>
    </source>
</evidence>
<dbReference type="PANTHER" id="PTHR43047">
    <property type="entry name" value="TWO-COMPONENT HISTIDINE PROTEIN KINASE"/>
    <property type="match status" value="1"/>
</dbReference>
<feature type="modified residue" description="4-aspartylphosphate" evidence="11">
    <location>
        <position position="751"/>
    </location>
</feature>
<dbReference type="FunFam" id="3.30.70.270:FF:000001">
    <property type="entry name" value="Diguanylate cyclase domain protein"/>
    <property type="match status" value="1"/>
</dbReference>
<dbReference type="PANTHER" id="PTHR43047:SF72">
    <property type="entry name" value="OSMOSENSING HISTIDINE PROTEIN KINASE SLN1"/>
    <property type="match status" value="1"/>
</dbReference>
<dbReference type="SUPFAM" id="SSF52172">
    <property type="entry name" value="CheY-like"/>
    <property type="match status" value="1"/>
</dbReference>
<evidence type="ECO:0000259" key="13">
    <source>
        <dbReference type="PROSITE" id="PS50109"/>
    </source>
</evidence>
<dbReference type="SMART" id="SM00387">
    <property type="entry name" value="HATPase_c"/>
    <property type="match status" value="1"/>
</dbReference>
<dbReference type="InterPro" id="IPR036097">
    <property type="entry name" value="HisK_dim/P_sf"/>
</dbReference>
<dbReference type="GO" id="GO:0005886">
    <property type="term" value="C:plasma membrane"/>
    <property type="evidence" value="ECO:0007669"/>
    <property type="project" value="TreeGrafter"/>
</dbReference>
<evidence type="ECO:0000256" key="5">
    <source>
        <dbReference type="ARBA" id="ARBA00022553"/>
    </source>
</evidence>
<dbReference type="EC" id="2.7.13.3" evidence="3"/>
<dbReference type="PROSITE" id="PS50887">
    <property type="entry name" value="GGDEF"/>
    <property type="match status" value="1"/>
</dbReference>
<feature type="transmembrane region" description="Helical" evidence="12">
    <location>
        <begin position="280"/>
        <end position="302"/>
    </location>
</feature>
<dbReference type="Gene3D" id="1.10.287.130">
    <property type="match status" value="1"/>
</dbReference>
<dbReference type="CDD" id="cd16922">
    <property type="entry name" value="HATPase_EvgS-ArcB-TorS-like"/>
    <property type="match status" value="1"/>
</dbReference>
<feature type="transmembrane region" description="Helical" evidence="12">
    <location>
        <begin position="314"/>
        <end position="335"/>
    </location>
</feature>
<dbReference type="InterPro" id="IPR004358">
    <property type="entry name" value="Sig_transdc_His_kin-like_C"/>
</dbReference>
<feature type="transmembrane region" description="Helical" evidence="12">
    <location>
        <begin position="17"/>
        <end position="38"/>
    </location>
</feature>
<sequence length="990" mass="112239">MKNKVGKIKILKGLEKYTIYIILLIGMISVVAVILLMNSSHSLYKMPKVEKGVVDLNEWSYQDDGIIKLNGQWEFYYDQLLAYHDFYTKEPLKPSGYIDMPRSWDGYKIDGKEINKMGYGTYKLRVINSSVENLAIRLPYRFTDYTIMIDDEIIATKEPADRIVLETKNVFFKPSSRNFDIIIQVPSQAFFDGGTHLPIYIGSQEALINKEKKDLIKDMLFFASLIIMGLYHVALYAFLRRMKYILYFGLLCIAVALRSIHVHEALLINNFMPLSFQTFYYFNVASLLLIIILFGSFISGLYPLESSKKVLKAFQGYSILMIIITLVFPYPVYGYFRGLNNIVLIACAVYYLSVMLKAAFRNREGANIMVFAMAFMLVSVLNDVLYVSNMKIFSYLYGMTTYSIVIFIFALAIILSKIYADTFISVDNLSKKLMSLDKIKDEFLANTSHELRTPLNGIIGITESLIEGAAGEITDEVHKNLSIVAASSKRLSNLVNSILDYSKLKHKDINLDLRPINLHQLVDLILTVFKMTKDNNNISLKNKVPKGLPYVLADDGRLQQILYNLIGNAIKFTDEGEVSVSARLHHNLIEVSIEDTGIGIEESKIEDIFHSYEQIDTSISKQQIGTGIGLSITKNLVEIQGGSIRCHSTVRKGSSFIFTLPISSHKHSPTTEEGFKVIEKQLDYQQASASLDNLQLNNNKPTILVVDDEQINIQVLVNQLSLHNYYVVTATNGEDALELVDEIDFDLVILDAMMPKMSGYEVAKKIRERFSLIELPILILTANNQLSNICLAFDCGTNDYVTKPFEKQELLARIDTLITMKNAVEQSIKDPLTDIYNRKHLFALAELIFEDHRRDSKSMAVIMIDIDNFKLINDTYGHVEGDNILIEIVSRCKKVIRDTDLFGRYGGEEFLIVLPNIAMDEAIALAERIKQSISSKPVISDEGLEIEVTISTGIAINKPIYQNLHEMYKDVDRALYKAKLNGKNRVEVAM</sequence>
<dbReference type="Proteomes" id="UP000465601">
    <property type="component" value="Unassembled WGS sequence"/>
</dbReference>
<dbReference type="PROSITE" id="PS50109">
    <property type="entry name" value="HIS_KIN"/>
    <property type="match status" value="1"/>
</dbReference>
<keyword evidence="12" id="KW-1133">Transmembrane helix</keyword>
<evidence type="ECO:0000259" key="14">
    <source>
        <dbReference type="PROSITE" id="PS50110"/>
    </source>
</evidence>
<dbReference type="Gene3D" id="3.30.565.10">
    <property type="entry name" value="Histidine kinase-like ATPase, C-terminal domain"/>
    <property type="match status" value="1"/>
</dbReference>
<dbReference type="Pfam" id="PF07695">
    <property type="entry name" value="7TMR-DISM_7TM"/>
    <property type="match status" value="1"/>
</dbReference>
<dbReference type="SMART" id="SM00448">
    <property type="entry name" value="REC"/>
    <property type="match status" value="1"/>
</dbReference>
<comment type="catalytic activity">
    <reaction evidence="1">
        <text>ATP + protein L-histidine = ADP + protein N-phospho-L-histidine.</text>
        <dbReference type="EC" id="2.7.13.3"/>
    </reaction>
</comment>
<keyword evidence="6" id="KW-0808">Transferase</keyword>
<dbReference type="SUPFAM" id="SSF55073">
    <property type="entry name" value="Nucleotide cyclase"/>
    <property type="match status" value="1"/>
</dbReference>
<comment type="caution">
    <text evidence="16">The sequence shown here is derived from an EMBL/GenBank/DDBJ whole genome shotgun (WGS) entry which is preliminary data.</text>
</comment>
<keyword evidence="8" id="KW-0902">Two-component regulatory system</keyword>
<feature type="transmembrane region" description="Helical" evidence="12">
    <location>
        <begin position="342"/>
        <end position="360"/>
    </location>
</feature>
<dbReference type="Gene3D" id="3.40.50.2300">
    <property type="match status" value="1"/>
</dbReference>
<dbReference type="EMBL" id="WBZB01000017">
    <property type="protein sequence ID" value="KAB3530500.1"/>
    <property type="molecule type" value="Genomic_DNA"/>
</dbReference>
<protein>
    <recommendedName>
        <fullName evidence="10">Circadian input-output histidine kinase CikA</fullName>
        <ecNumber evidence="3">2.7.13.3</ecNumber>
    </recommendedName>
    <alternativeName>
        <fullName evidence="4">Stage 0 sporulation protein A homolog</fullName>
    </alternativeName>
</protein>
<dbReference type="Pfam" id="PF00990">
    <property type="entry name" value="GGDEF"/>
    <property type="match status" value="1"/>
</dbReference>
<dbReference type="GO" id="GO:0009927">
    <property type="term" value="F:histidine phosphotransfer kinase activity"/>
    <property type="evidence" value="ECO:0007669"/>
    <property type="project" value="TreeGrafter"/>
</dbReference>
<reference evidence="16 17" key="1">
    <citation type="submission" date="2019-10" db="EMBL/GenBank/DDBJ databases">
        <title>Alkaliphilus serpentinus sp. nov. and Alkaliphilus pronyensis sp. nov., two novel anaerobic alkaliphilic species isolated from the serpentinized-hosted hydrothermal field of the Prony Bay (New Caledonia).</title>
        <authorList>
            <person name="Postec A."/>
        </authorList>
    </citation>
    <scope>NUCLEOTIDE SEQUENCE [LARGE SCALE GENOMIC DNA]</scope>
    <source>
        <strain evidence="16 17">LacT</strain>
    </source>
</reference>
<dbReference type="CDD" id="cd17574">
    <property type="entry name" value="REC_OmpR"/>
    <property type="match status" value="1"/>
</dbReference>
<proteinExistence type="inferred from homology"/>
<dbReference type="PROSITE" id="PS50110">
    <property type="entry name" value="RESPONSE_REGULATORY"/>
    <property type="match status" value="1"/>
</dbReference>
<feature type="domain" description="Histidine kinase" evidence="13">
    <location>
        <begin position="446"/>
        <end position="664"/>
    </location>
</feature>
<evidence type="ECO:0000256" key="7">
    <source>
        <dbReference type="ARBA" id="ARBA00022777"/>
    </source>
</evidence>
<dbReference type="InterPro" id="IPR000160">
    <property type="entry name" value="GGDEF_dom"/>
</dbReference>
<feature type="transmembrane region" description="Helical" evidence="12">
    <location>
        <begin position="219"/>
        <end position="239"/>
    </location>
</feature>
<dbReference type="InterPro" id="IPR011006">
    <property type="entry name" value="CheY-like_superfamily"/>
</dbReference>
<dbReference type="GO" id="GO:0000155">
    <property type="term" value="F:phosphorelay sensor kinase activity"/>
    <property type="evidence" value="ECO:0007669"/>
    <property type="project" value="InterPro"/>
</dbReference>
<keyword evidence="12" id="KW-0472">Membrane</keyword>
<dbReference type="InterPro" id="IPR036890">
    <property type="entry name" value="HATPase_C_sf"/>
</dbReference>
<keyword evidence="17" id="KW-1185">Reference proteome</keyword>
<evidence type="ECO:0000256" key="12">
    <source>
        <dbReference type="SAM" id="Phobius"/>
    </source>
</evidence>
<dbReference type="InterPro" id="IPR003594">
    <property type="entry name" value="HATPase_dom"/>
</dbReference>
<dbReference type="InterPro" id="IPR001789">
    <property type="entry name" value="Sig_transdc_resp-reg_receiver"/>
</dbReference>
<dbReference type="InterPro" id="IPR005467">
    <property type="entry name" value="His_kinase_dom"/>
</dbReference>
<keyword evidence="7" id="KW-0418">Kinase</keyword>
<evidence type="ECO:0000313" key="17">
    <source>
        <dbReference type="Proteomes" id="UP000465601"/>
    </source>
</evidence>
<evidence type="ECO:0000256" key="11">
    <source>
        <dbReference type="PROSITE-ProRule" id="PRU00169"/>
    </source>
</evidence>
<keyword evidence="12" id="KW-0812">Transmembrane</keyword>
<keyword evidence="5 11" id="KW-0597">Phosphoprotein</keyword>
<dbReference type="Pfam" id="PF00512">
    <property type="entry name" value="HisKA"/>
    <property type="match status" value="1"/>
</dbReference>
<dbReference type="FunFam" id="3.30.565.10:FF:000010">
    <property type="entry name" value="Sensor histidine kinase RcsC"/>
    <property type="match status" value="1"/>
</dbReference>
<dbReference type="AlphaFoldDB" id="A0A833ME73"/>
<dbReference type="NCBIfam" id="TIGR00254">
    <property type="entry name" value="GGDEF"/>
    <property type="match status" value="1"/>
</dbReference>
<evidence type="ECO:0000256" key="1">
    <source>
        <dbReference type="ARBA" id="ARBA00000085"/>
    </source>
</evidence>
<evidence type="ECO:0000256" key="8">
    <source>
        <dbReference type="ARBA" id="ARBA00023012"/>
    </source>
</evidence>
<evidence type="ECO:0000256" key="9">
    <source>
        <dbReference type="ARBA" id="ARBA00024867"/>
    </source>
</evidence>
<dbReference type="CDD" id="cd01949">
    <property type="entry name" value="GGDEF"/>
    <property type="match status" value="1"/>
</dbReference>
<evidence type="ECO:0000256" key="4">
    <source>
        <dbReference type="ARBA" id="ARBA00018672"/>
    </source>
</evidence>
<feature type="domain" description="Response regulatory" evidence="14">
    <location>
        <begin position="702"/>
        <end position="818"/>
    </location>
</feature>
<dbReference type="InterPro" id="IPR029787">
    <property type="entry name" value="Nucleotide_cyclase"/>
</dbReference>
<feature type="transmembrane region" description="Helical" evidence="12">
    <location>
        <begin position="245"/>
        <end position="268"/>
    </location>
</feature>
<dbReference type="Pfam" id="PF00072">
    <property type="entry name" value="Response_reg"/>
    <property type="match status" value="1"/>
</dbReference>
<dbReference type="Pfam" id="PF02518">
    <property type="entry name" value="HATPase_c"/>
    <property type="match status" value="1"/>
</dbReference>
<evidence type="ECO:0000313" key="16">
    <source>
        <dbReference type="EMBL" id="KAB3530500.1"/>
    </source>
</evidence>
<dbReference type="SMART" id="SM00388">
    <property type="entry name" value="HisKA"/>
    <property type="match status" value="1"/>
</dbReference>
<organism evidence="16 17">
    <name type="scientific">Alkaliphilus serpentinus</name>
    <dbReference type="NCBI Taxonomy" id="1482731"/>
    <lineage>
        <taxon>Bacteria</taxon>
        <taxon>Bacillati</taxon>
        <taxon>Bacillota</taxon>
        <taxon>Clostridia</taxon>
        <taxon>Peptostreptococcales</taxon>
        <taxon>Natronincolaceae</taxon>
        <taxon>Alkaliphilus</taxon>
    </lineage>
</organism>
<evidence type="ECO:0000256" key="3">
    <source>
        <dbReference type="ARBA" id="ARBA00012438"/>
    </source>
</evidence>
<dbReference type="Gene3D" id="3.30.70.270">
    <property type="match status" value="1"/>
</dbReference>
<dbReference type="CDD" id="cd00082">
    <property type="entry name" value="HisKA"/>
    <property type="match status" value="1"/>
</dbReference>
<gene>
    <name evidence="16" type="ORF">F8153_06515</name>
</gene>
<feature type="transmembrane region" description="Helical" evidence="12">
    <location>
        <begin position="366"/>
        <end position="387"/>
    </location>
</feature>
<dbReference type="SUPFAM" id="SSF47384">
    <property type="entry name" value="Homodimeric domain of signal transducing histidine kinase"/>
    <property type="match status" value="1"/>
</dbReference>
<dbReference type="SUPFAM" id="SSF55874">
    <property type="entry name" value="ATPase domain of HSP90 chaperone/DNA topoisomerase II/histidine kinase"/>
    <property type="match status" value="1"/>
</dbReference>
<dbReference type="InterPro" id="IPR011623">
    <property type="entry name" value="7TMR_DISM_rcpt_extracell_dom1"/>
</dbReference>
<dbReference type="PRINTS" id="PR00344">
    <property type="entry name" value="BCTRLSENSOR"/>
</dbReference>
<dbReference type="RefSeq" id="WP_192929696.1">
    <property type="nucleotide sequence ID" value="NZ_WBZB01000017.1"/>
</dbReference>
<comment type="function">
    <text evidence="9">May play the central regulatory role in sporulation. It may be an element of the effector pathway responsible for the activation of sporulation genes in response to nutritional stress. Spo0A may act in concert with spo0H (a sigma factor) to control the expression of some genes that are critical to the sporulation process.</text>
</comment>
<dbReference type="InterPro" id="IPR003661">
    <property type="entry name" value="HisK_dim/P_dom"/>
</dbReference>
<accession>A0A833ME73</accession>
<evidence type="ECO:0000256" key="6">
    <source>
        <dbReference type="ARBA" id="ARBA00022679"/>
    </source>
</evidence>
<feature type="transmembrane region" description="Helical" evidence="12">
    <location>
        <begin position="399"/>
        <end position="420"/>
    </location>
</feature>
<dbReference type="InterPro" id="IPR043128">
    <property type="entry name" value="Rev_trsase/Diguanyl_cyclase"/>
</dbReference>
<feature type="domain" description="GGDEF" evidence="15">
    <location>
        <begin position="857"/>
        <end position="990"/>
    </location>
</feature>
<name>A0A833ME73_9FIRM</name>
<evidence type="ECO:0000259" key="15">
    <source>
        <dbReference type="PROSITE" id="PS50887"/>
    </source>
</evidence>
<evidence type="ECO:0000256" key="2">
    <source>
        <dbReference type="ARBA" id="ARBA00006402"/>
    </source>
</evidence>
<comment type="similarity">
    <text evidence="2">In the N-terminal section; belongs to the phytochrome family.</text>
</comment>
<dbReference type="SMART" id="SM00267">
    <property type="entry name" value="GGDEF"/>
    <property type="match status" value="1"/>
</dbReference>